<reference evidence="1 2" key="2">
    <citation type="submission" date="2018-11" db="EMBL/GenBank/DDBJ databases">
        <authorList>
            <consortium name="Pathogen Informatics"/>
        </authorList>
    </citation>
    <scope>NUCLEOTIDE SEQUENCE [LARGE SCALE GENOMIC DNA]</scope>
</reference>
<dbReference type="Proteomes" id="UP000267606">
    <property type="component" value="Unassembled WGS sequence"/>
</dbReference>
<evidence type="ECO:0000313" key="1">
    <source>
        <dbReference type="EMBL" id="VDO56033.1"/>
    </source>
</evidence>
<sequence>MDIREKVKVGSKDVGVCESGGGGGRRGWKAGEVYFYMKVNQKTLKHQ</sequence>
<dbReference type="EMBL" id="UZAJ01009685">
    <property type="protein sequence ID" value="VDO56033.1"/>
    <property type="molecule type" value="Genomic_DNA"/>
</dbReference>
<organism evidence="3">
    <name type="scientific">Onchocerca flexuosa</name>
    <dbReference type="NCBI Taxonomy" id="387005"/>
    <lineage>
        <taxon>Eukaryota</taxon>
        <taxon>Metazoa</taxon>
        <taxon>Ecdysozoa</taxon>
        <taxon>Nematoda</taxon>
        <taxon>Chromadorea</taxon>
        <taxon>Rhabditida</taxon>
        <taxon>Spirurina</taxon>
        <taxon>Spiruromorpha</taxon>
        <taxon>Filarioidea</taxon>
        <taxon>Onchocercidae</taxon>
        <taxon>Onchocerca</taxon>
    </lineage>
</organism>
<name>A0A183HLZ8_9BILA</name>
<dbReference type="WBParaSite" id="OFLC_0000850901-mRNA-1">
    <property type="protein sequence ID" value="OFLC_0000850901-mRNA-1"/>
    <property type="gene ID" value="OFLC_0000850901"/>
</dbReference>
<protein>
    <submittedName>
        <fullName evidence="1 3">Uncharacterized protein</fullName>
    </submittedName>
</protein>
<accession>A0A183HLZ8</accession>
<reference evidence="3" key="1">
    <citation type="submission" date="2016-06" db="UniProtKB">
        <authorList>
            <consortium name="WormBaseParasite"/>
        </authorList>
    </citation>
    <scope>IDENTIFICATION</scope>
</reference>
<dbReference type="AlphaFoldDB" id="A0A183HLZ8"/>
<evidence type="ECO:0000313" key="3">
    <source>
        <dbReference type="WBParaSite" id="OFLC_0000850901-mRNA-1"/>
    </source>
</evidence>
<proteinExistence type="predicted"/>
<evidence type="ECO:0000313" key="2">
    <source>
        <dbReference type="Proteomes" id="UP000267606"/>
    </source>
</evidence>
<keyword evidence="2" id="KW-1185">Reference proteome</keyword>
<gene>
    <name evidence="1" type="ORF">OFLC_LOCUS8511</name>
</gene>